<protein>
    <submittedName>
        <fullName evidence="3">Uncharacterized protein</fullName>
    </submittedName>
</protein>
<comment type="caution">
    <text evidence="3">The sequence shown here is derived from an EMBL/GenBank/DDBJ whole genome shotgun (WGS) entry which is preliminary data.</text>
</comment>
<feature type="domain" description="DUF7259" evidence="2">
    <location>
        <begin position="226"/>
        <end position="298"/>
    </location>
</feature>
<evidence type="ECO:0000313" key="3">
    <source>
        <dbReference type="EMBL" id="MDQ0323255.1"/>
    </source>
</evidence>
<dbReference type="Pfam" id="PF22288">
    <property type="entry name" value="DUF6963"/>
    <property type="match status" value="1"/>
</dbReference>
<name>A0ABU0C0Q4_9HYPH</name>
<proteinExistence type="predicted"/>
<dbReference type="Proteomes" id="UP001230207">
    <property type="component" value="Unassembled WGS sequence"/>
</dbReference>
<keyword evidence="4" id="KW-1185">Reference proteome</keyword>
<dbReference type="InterPro" id="IPR055683">
    <property type="entry name" value="DUF7259"/>
</dbReference>
<gene>
    <name evidence="3" type="ORF">QO002_005461</name>
</gene>
<evidence type="ECO:0000313" key="4">
    <source>
        <dbReference type="Proteomes" id="UP001230207"/>
    </source>
</evidence>
<reference evidence="3 4" key="1">
    <citation type="submission" date="2023-07" db="EMBL/GenBank/DDBJ databases">
        <title>Genomic Encyclopedia of Type Strains, Phase IV (KMG-IV): sequencing the most valuable type-strain genomes for metagenomic binning, comparative biology and taxonomic classification.</title>
        <authorList>
            <person name="Goeker M."/>
        </authorList>
    </citation>
    <scope>NUCLEOTIDE SEQUENCE [LARGE SCALE GENOMIC DNA]</scope>
    <source>
        <strain evidence="3 4">DSM 1112</strain>
    </source>
</reference>
<feature type="domain" description="DUF6963" evidence="1">
    <location>
        <begin position="2"/>
        <end position="218"/>
    </location>
</feature>
<dbReference type="InterPro" id="IPR054236">
    <property type="entry name" value="DUF6963"/>
</dbReference>
<evidence type="ECO:0000259" key="2">
    <source>
        <dbReference type="Pfam" id="PF23920"/>
    </source>
</evidence>
<dbReference type="Pfam" id="PF23920">
    <property type="entry name" value="DUF7259"/>
    <property type="match status" value="1"/>
</dbReference>
<organism evidence="3 4">
    <name type="scientific">Pararhizobium capsulatum DSM 1112</name>
    <dbReference type="NCBI Taxonomy" id="1121113"/>
    <lineage>
        <taxon>Bacteria</taxon>
        <taxon>Pseudomonadati</taxon>
        <taxon>Pseudomonadota</taxon>
        <taxon>Alphaproteobacteria</taxon>
        <taxon>Hyphomicrobiales</taxon>
        <taxon>Rhizobiaceae</taxon>
        <taxon>Rhizobium/Agrobacterium group</taxon>
        <taxon>Pararhizobium</taxon>
    </lineage>
</organism>
<evidence type="ECO:0000259" key="1">
    <source>
        <dbReference type="Pfam" id="PF22288"/>
    </source>
</evidence>
<accession>A0ABU0C0Q4</accession>
<dbReference type="EMBL" id="JAUSVF010000003">
    <property type="protein sequence ID" value="MDQ0323255.1"/>
    <property type="molecule type" value="Genomic_DNA"/>
</dbReference>
<dbReference type="RefSeq" id="WP_307235678.1">
    <property type="nucleotide sequence ID" value="NZ_JAUSVF010000003.1"/>
</dbReference>
<sequence length="319" mass="33189">MTIGIATYGPNAGLAAIEALAAVEKIGSGAIGGFVSFAVMDIDGTIHRAETQTGGTGNLPIDAIREAIQRARIAVLMSSGPNRPSPLSQFTPGMKDIGLVTGHRLPNVRGTRASALNMDVLQAINSGAAVEQAVRTVLDENPVADAGIIAISAAGDLAMGNTDYVERFFDAGSAMLQSAFDPDIRAGVLHNAIHPHRGLALMAAQFAINIMDPPDRADSTVTIAAGTPLVVGPRNEIRLKSHGVEIAIENPLYLTGSWDLGLGPRVPVVEAGTDVAVAVYEPYLRAANGLIQTIDGQSAFEVPVRTMTVDQVSEVAVQV</sequence>